<dbReference type="PANTHER" id="PTHR43520">
    <property type="entry name" value="ATP7, ISOFORM B"/>
    <property type="match status" value="1"/>
</dbReference>
<dbReference type="PROSITE" id="PS01229">
    <property type="entry name" value="COF_2"/>
    <property type="match status" value="1"/>
</dbReference>
<evidence type="ECO:0000256" key="6">
    <source>
        <dbReference type="ARBA" id="ARBA00022967"/>
    </source>
</evidence>
<dbReference type="PANTHER" id="PTHR43520:SF5">
    <property type="entry name" value="CATION-TRANSPORTING P-TYPE ATPASE-RELATED"/>
    <property type="match status" value="1"/>
</dbReference>
<dbReference type="GO" id="GO:0005886">
    <property type="term" value="C:plasma membrane"/>
    <property type="evidence" value="ECO:0007669"/>
    <property type="project" value="UniProtKB-SubCell"/>
</dbReference>
<feature type="transmembrane region" description="Helical" evidence="8">
    <location>
        <begin position="100"/>
        <end position="119"/>
    </location>
</feature>
<dbReference type="EMBL" id="JABCLB010000408">
    <property type="protein sequence ID" value="NMU81923.1"/>
    <property type="molecule type" value="Genomic_DNA"/>
</dbReference>
<organism evidence="9 10">
    <name type="scientific">Vibrio parahaemolyticus</name>
    <dbReference type="NCBI Taxonomy" id="670"/>
    <lineage>
        <taxon>Bacteria</taxon>
        <taxon>Pseudomonadati</taxon>
        <taxon>Pseudomonadota</taxon>
        <taxon>Gammaproteobacteria</taxon>
        <taxon>Vibrionales</taxon>
        <taxon>Vibrionaceae</taxon>
        <taxon>Vibrio</taxon>
    </lineage>
</organism>
<dbReference type="Proteomes" id="UP000518904">
    <property type="component" value="Unassembled WGS sequence"/>
</dbReference>
<dbReference type="SUPFAM" id="SSF56784">
    <property type="entry name" value="HAD-like"/>
    <property type="match status" value="1"/>
</dbReference>
<dbReference type="AlphaFoldDB" id="A0A7Y0XAS3"/>
<feature type="non-terminal residue" evidence="9">
    <location>
        <position position="1"/>
    </location>
</feature>
<evidence type="ECO:0000256" key="7">
    <source>
        <dbReference type="ARBA" id="ARBA00023065"/>
    </source>
</evidence>
<evidence type="ECO:0000313" key="10">
    <source>
        <dbReference type="Proteomes" id="UP000518904"/>
    </source>
</evidence>
<dbReference type="NCBIfam" id="TIGR01494">
    <property type="entry name" value="ATPase_P-type"/>
    <property type="match status" value="1"/>
</dbReference>
<evidence type="ECO:0000256" key="2">
    <source>
        <dbReference type="ARBA" id="ARBA00022448"/>
    </source>
</evidence>
<keyword evidence="8" id="KW-0812">Transmembrane</keyword>
<dbReference type="InterPro" id="IPR023214">
    <property type="entry name" value="HAD_sf"/>
</dbReference>
<protein>
    <submittedName>
        <fullName evidence="9">HAD-IC family P-type ATPase</fullName>
    </submittedName>
</protein>
<gene>
    <name evidence="9" type="ORF">HKB16_03430</name>
</gene>
<keyword evidence="8" id="KW-0472">Membrane</keyword>
<evidence type="ECO:0000256" key="4">
    <source>
        <dbReference type="ARBA" id="ARBA00022553"/>
    </source>
</evidence>
<comment type="caution">
    <text evidence="9">The sequence shown here is derived from an EMBL/GenBank/DDBJ whole genome shotgun (WGS) entry which is preliminary data.</text>
</comment>
<dbReference type="PRINTS" id="PR00119">
    <property type="entry name" value="CATATPASE"/>
</dbReference>
<evidence type="ECO:0000313" key="9">
    <source>
        <dbReference type="EMBL" id="NMU81923.1"/>
    </source>
</evidence>
<dbReference type="Pfam" id="PF00702">
    <property type="entry name" value="Hydrolase"/>
    <property type="match status" value="1"/>
</dbReference>
<proteinExistence type="predicted"/>
<reference evidence="9 10" key="1">
    <citation type="submission" date="2020-04" db="EMBL/GenBank/DDBJ databases">
        <title>Whole-genome sequencing of Vibrio spp. from China reveals different genetic environments of blaCTX-M-14 among diverse lineages.</title>
        <authorList>
            <person name="Zheng Z."/>
            <person name="Ye L."/>
            <person name="Chen S."/>
        </authorList>
    </citation>
    <scope>NUCLEOTIDE SEQUENCE [LARGE SCALE GENOMIC DNA]</scope>
    <source>
        <strain evidence="9 10">Vb0551</strain>
    </source>
</reference>
<name>A0A7Y0XAS3_VIBPH</name>
<dbReference type="GO" id="GO:0055070">
    <property type="term" value="P:copper ion homeostasis"/>
    <property type="evidence" value="ECO:0007669"/>
    <property type="project" value="TreeGrafter"/>
</dbReference>
<dbReference type="GO" id="GO:0043682">
    <property type="term" value="F:P-type divalent copper transporter activity"/>
    <property type="evidence" value="ECO:0007669"/>
    <property type="project" value="TreeGrafter"/>
</dbReference>
<evidence type="ECO:0000256" key="1">
    <source>
        <dbReference type="ARBA" id="ARBA00004651"/>
    </source>
</evidence>
<dbReference type="GO" id="GO:0016887">
    <property type="term" value="F:ATP hydrolysis activity"/>
    <property type="evidence" value="ECO:0007669"/>
    <property type="project" value="InterPro"/>
</dbReference>
<keyword evidence="5" id="KW-0460">Magnesium</keyword>
<dbReference type="GO" id="GO:0005507">
    <property type="term" value="F:copper ion binding"/>
    <property type="evidence" value="ECO:0007669"/>
    <property type="project" value="TreeGrafter"/>
</dbReference>
<keyword evidence="6" id="KW-1278">Translocase</keyword>
<keyword evidence="3" id="KW-1003">Cell membrane</keyword>
<keyword evidence="8" id="KW-1133">Transmembrane helix</keyword>
<accession>A0A7Y0XAS3</accession>
<keyword evidence="7" id="KW-0406">Ion transport</keyword>
<evidence type="ECO:0000256" key="5">
    <source>
        <dbReference type="ARBA" id="ARBA00022842"/>
    </source>
</evidence>
<keyword evidence="4" id="KW-0597">Phosphoprotein</keyword>
<dbReference type="Gene3D" id="3.40.50.1000">
    <property type="entry name" value="HAD superfamily/HAD-like"/>
    <property type="match status" value="1"/>
</dbReference>
<comment type="subcellular location">
    <subcellularLocation>
        <location evidence="1">Cell membrane</location>
        <topology evidence="1">Multi-pass membrane protein</topology>
    </subcellularLocation>
</comment>
<sequence length="146" mass="15305">SNAQPVANEIGIDHIVASAKPEDKLAYLNSLDENSITMMVGDGINDAPTLAGAHLSVAMGGGTDVAKASADMTLLGDNLEKLLEARLLALRTRKIIRENLAWSLGYNLLILPLAVAGLVAPYIAVVGMSASSIIVVSNSLRLLKEK</sequence>
<evidence type="ECO:0000256" key="3">
    <source>
        <dbReference type="ARBA" id="ARBA00022475"/>
    </source>
</evidence>
<dbReference type="InterPro" id="IPR001757">
    <property type="entry name" value="P_typ_ATPase"/>
</dbReference>
<dbReference type="InterPro" id="IPR036412">
    <property type="entry name" value="HAD-like_sf"/>
</dbReference>
<evidence type="ECO:0000256" key="8">
    <source>
        <dbReference type="SAM" id="Phobius"/>
    </source>
</evidence>
<dbReference type="GO" id="GO:0005524">
    <property type="term" value="F:ATP binding"/>
    <property type="evidence" value="ECO:0007669"/>
    <property type="project" value="InterPro"/>
</dbReference>
<keyword evidence="2" id="KW-0813">Transport</keyword>